<evidence type="ECO:0000313" key="1">
    <source>
        <dbReference type="EMBL" id="CAH2407790.1"/>
    </source>
</evidence>
<organism evidence="1 2">
    <name type="scientific">Mesorhizobium escarrei</name>
    <dbReference type="NCBI Taxonomy" id="666018"/>
    <lineage>
        <taxon>Bacteria</taxon>
        <taxon>Pseudomonadati</taxon>
        <taxon>Pseudomonadota</taxon>
        <taxon>Alphaproteobacteria</taxon>
        <taxon>Hyphomicrobiales</taxon>
        <taxon>Phyllobacteriaceae</taxon>
        <taxon>Mesorhizobium</taxon>
    </lineage>
</organism>
<reference evidence="1 2" key="1">
    <citation type="submission" date="2022-03" db="EMBL/GenBank/DDBJ databases">
        <authorList>
            <person name="Brunel B."/>
        </authorList>
    </citation>
    <scope>NUCLEOTIDE SEQUENCE [LARGE SCALE GENOMIC DNA]</scope>
    <source>
        <strain evidence="1">STM5069sample</strain>
    </source>
</reference>
<dbReference type="EMBL" id="CAKXZT010000160">
    <property type="protein sequence ID" value="CAH2407790.1"/>
    <property type="molecule type" value="Genomic_DNA"/>
</dbReference>
<sequence length="70" mass="7603">MAGRTRLGAAGGRLRTRFAASWQGFHARTASLINGTSEAVRDFCPGLRHVIDALKNLVRRREEGLVVAPS</sequence>
<evidence type="ECO:0000313" key="2">
    <source>
        <dbReference type="Proteomes" id="UP001153050"/>
    </source>
</evidence>
<comment type="caution">
    <text evidence="1">The sequence shown here is derived from an EMBL/GenBank/DDBJ whole genome shotgun (WGS) entry which is preliminary data.</text>
</comment>
<keyword evidence="2" id="KW-1185">Reference proteome</keyword>
<gene>
    <name evidence="1" type="ORF">MES5069_620079</name>
</gene>
<protein>
    <submittedName>
        <fullName evidence="1">Uncharacterized protein</fullName>
    </submittedName>
</protein>
<name>A0ABN8KC18_9HYPH</name>
<dbReference type="Proteomes" id="UP001153050">
    <property type="component" value="Unassembled WGS sequence"/>
</dbReference>
<proteinExistence type="predicted"/>
<accession>A0ABN8KC18</accession>